<evidence type="ECO:0000313" key="2">
    <source>
        <dbReference type="EMBL" id="JAD90566.1"/>
    </source>
</evidence>
<reference evidence="2" key="2">
    <citation type="journal article" date="2015" name="Data Brief">
        <title>Shoot transcriptome of the giant reed, Arundo donax.</title>
        <authorList>
            <person name="Barrero R.A."/>
            <person name="Guerrero F.D."/>
            <person name="Moolhuijzen P."/>
            <person name="Goolsby J.A."/>
            <person name="Tidwell J."/>
            <person name="Bellgard S.E."/>
            <person name="Bellgard M.I."/>
        </authorList>
    </citation>
    <scope>NUCLEOTIDE SEQUENCE</scope>
    <source>
        <tissue evidence="2">Shoot tissue taken approximately 20 cm above the soil surface</tissue>
    </source>
</reference>
<feature type="region of interest" description="Disordered" evidence="1">
    <location>
        <begin position="25"/>
        <end position="47"/>
    </location>
</feature>
<evidence type="ECO:0000256" key="1">
    <source>
        <dbReference type="SAM" id="MobiDB-lite"/>
    </source>
</evidence>
<protein>
    <submittedName>
        <fullName evidence="2">Uncharacterized protein</fullName>
    </submittedName>
</protein>
<reference evidence="2" key="1">
    <citation type="submission" date="2014-09" db="EMBL/GenBank/DDBJ databases">
        <authorList>
            <person name="Magalhaes I.L.F."/>
            <person name="Oliveira U."/>
            <person name="Santos F.R."/>
            <person name="Vidigal T.H.D.A."/>
            <person name="Brescovit A.D."/>
            <person name="Santos A.J."/>
        </authorList>
    </citation>
    <scope>NUCLEOTIDE SEQUENCE</scope>
    <source>
        <tissue evidence="2">Shoot tissue taken approximately 20 cm above the soil surface</tissue>
    </source>
</reference>
<proteinExistence type="predicted"/>
<accession>A0A0A9DS15</accession>
<sequence>MELSDLHRPLERPVLVTGDAMMVPEDGSRKRISERSPDSGSSSDEFFPDNLLPPTLFNDKARLKFKAIHHYSTAGELRESMRFDCGGWLGKKFAFAILSNPLVFCTTVTDDHTIRSHGLCYLVKTDSISDSIGLGCGYPVSESDSQPYTQETKVRQLQVYNRSI</sequence>
<feature type="compositionally biased region" description="Basic and acidic residues" evidence="1">
    <location>
        <begin position="26"/>
        <end position="37"/>
    </location>
</feature>
<organism evidence="2">
    <name type="scientific">Arundo donax</name>
    <name type="common">Giant reed</name>
    <name type="synonym">Donax arundinaceus</name>
    <dbReference type="NCBI Taxonomy" id="35708"/>
    <lineage>
        <taxon>Eukaryota</taxon>
        <taxon>Viridiplantae</taxon>
        <taxon>Streptophyta</taxon>
        <taxon>Embryophyta</taxon>
        <taxon>Tracheophyta</taxon>
        <taxon>Spermatophyta</taxon>
        <taxon>Magnoliopsida</taxon>
        <taxon>Liliopsida</taxon>
        <taxon>Poales</taxon>
        <taxon>Poaceae</taxon>
        <taxon>PACMAD clade</taxon>
        <taxon>Arundinoideae</taxon>
        <taxon>Arundineae</taxon>
        <taxon>Arundo</taxon>
    </lineage>
</organism>
<dbReference type="EMBL" id="GBRH01207329">
    <property type="protein sequence ID" value="JAD90566.1"/>
    <property type="molecule type" value="Transcribed_RNA"/>
</dbReference>
<dbReference type="AlphaFoldDB" id="A0A0A9DS15"/>
<name>A0A0A9DS15_ARUDO</name>